<gene>
    <name evidence="2" type="ORF">ETSY1_31515</name>
</gene>
<dbReference type="InterPro" id="IPR034660">
    <property type="entry name" value="DinB/YfiT-like"/>
</dbReference>
<dbReference type="Gene3D" id="1.20.120.450">
    <property type="entry name" value="dinb family like domain"/>
    <property type="match status" value="2"/>
</dbReference>
<dbReference type="HOGENOM" id="CLU_1727990_0_0_7"/>
<evidence type="ECO:0000313" key="2">
    <source>
        <dbReference type="EMBL" id="ETW95224.1"/>
    </source>
</evidence>
<dbReference type="AlphaFoldDB" id="W4LBC3"/>
<dbReference type="EMBL" id="AZHW01000942">
    <property type="protein sequence ID" value="ETW95224.1"/>
    <property type="molecule type" value="Genomic_DNA"/>
</dbReference>
<dbReference type="InterPro" id="IPR024775">
    <property type="entry name" value="DinB-like"/>
</dbReference>
<sequence>MGNPNPELKSFIERLRSEFNQTLDALLDMPQDYLDEPCGHGCARGGSVRDLLVHNIFHEKQHSGQVWSIRDQLRILQGWDRQDLPMLLADYTTSRAQLIASLFGLTDEQLDAKPPDGGWTVRETLEHVLYWDRNSIDTLQAEFEQAKQQER</sequence>
<evidence type="ECO:0000259" key="1">
    <source>
        <dbReference type="Pfam" id="PF12867"/>
    </source>
</evidence>
<dbReference type="Proteomes" id="UP000019141">
    <property type="component" value="Unassembled WGS sequence"/>
</dbReference>
<dbReference type="SUPFAM" id="SSF109854">
    <property type="entry name" value="DinB/YfiT-like putative metalloenzymes"/>
    <property type="match status" value="2"/>
</dbReference>
<evidence type="ECO:0000313" key="3">
    <source>
        <dbReference type="Proteomes" id="UP000019141"/>
    </source>
</evidence>
<keyword evidence="3" id="KW-1185">Reference proteome</keyword>
<feature type="domain" description="DinB-like" evidence="1">
    <location>
        <begin position="92"/>
        <end position="140"/>
    </location>
</feature>
<dbReference type="Pfam" id="PF12867">
    <property type="entry name" value="DinB_2"/>
    <property type="match status" value="1"/>
</dbReference>
<name>W4LBC3_ENTF1</name>
<organism evidence="2 3">
    <name type="scientific">Entotheonella factor</name>
    <dbReference type="NCBI Taxonomy" id="1429438"/>
    <lineage>
        <taxon>Bacteria</taxon>
        <taxon>Pseudomonadati</taxon>
        <taxon>Nitrospinota/Tectimicrobiota group</taxon>
        <taxon>Candidatus Tectimicrobiota</taxon>
        <taxon>Candidatus Entotheonellia</taxon>
        <taxon>Candidatus Entotheonellales</taxon>
        <taxon>Candidatus Entotheonellaceae</taxon>
        <taxon>Candidatus Entotheonella</taxon>
    </lineage>
</organism>
<protein>
    <recommendedName>
        <fullName evidence="1">DinB-like domain-containing protein</fullName>
    </recommendedName>
</protein>
<comment type="caution">
    <text evidence="2">The sequence shown here is derived from an EMBL/GenBank/DDBJ whole genome shotgun (WGS) entry which is preliminary data.</text>
</comment>
<proteinExistence type="predicted"/>
<reference evidence="2 3" key="1">
    <citation type="journal article" date="2014" name="Nature">
        <title>An environmental bacterial taxon with a large and distinct metabolic repertoire.</title>
        <authorList>
            <person name="Wilson M.C."/>
            <person name="Mori T."/>
            <person name="Ruckert C."/>
            <person name="Uria A.R."/>
            <person name="Helf M.J."/>
            <person name="Takada K."/>
            <person name="Gernert C."/>
            <person name="Steffens U.A."/>
            <person name="Heycke N."/>
            <person name="Schmitt S."/>
            <person name="Rinke C."/>
            <person name="Helfrich E.J."/>
            <person name="Brachmann A.O."/>
            <person name="Gurgui C."/>
            <person name="Wakimoto T."/>
            <person name="Kracht M."/>
            <person name="Crusemann M."/>
            <person name="Hentschel U."/>
            <person name="Abe I."/>
            <person name="Matsunaga S."/>
            <person name="Kalinowski J."/>
            <person name="Takeyama H."/>
            <person name="Piel J."/>
        </authorList>
    </citation>
    <scope>NUCLEOTIDE SEQUENCE [LARGE SCALE GENOMIC DNA]</scope>
    <source>
        <strain evidence="3">TSY1</strain>
    </source>
</reference>
<accession>W4LBC3</accession>